<organism evidence="4 5">
    <name type="scientific">Oesophagostomum dentatum</name>
    <name type="common">Nodular worm</name>
    <dbReference type="NCBI Taxonomy" id="61180"/>
    <lineage>
        <taxon>Eukaryota</taxon>
        <taxon>Metazoa</taxon>
        <taxon>Ecdysozoa</taxon>
        <taxon>Nematoda</taxon>
        <taxon>Chromadorea</taxon>
        <taxon>Rhabditida</taxon>
        <taxon>Rhabditina</taxon>
        <taxon>Rhabditomorpha</taxon>
        <taxon>Strongyloidea</taxon>
        <taxon>Strongylidae</taxon>
        <taxon>Oesophagostomum</taxon>
    </lineage>
</organism>
<evidence type="ECO:0000256" key="2">
    <source>
        <dbReference type="ARBA" id="ARBA00022729"/>
    </source>
</evidence>
<keyword evidence="2 3" id="KW-0732">Signal</keyword>
<protein>
    <submittedName>
        <fullName evidence="4">Uncharacterized protein</fullName>
    </submittedName>
</protein>
<evidence type="ECO:0000313" key="5">
    <source>
        <dbReference type="Proteomes" id="UP000053660"/>
    </source>
</evidence>
<feature type="chain" id="PRO_5002065908" evidence="3">
    <location>
        <begin position="20"/>
        <end position="98"/>
    </location>
</feature>
<sequence length="98" mass="11398">MLSSRTVALLLLVVAVVVAEELVSEKVVKSRIRRCARQFNIAMNFQCRGVPEEECAPFRELFDMDDPDMPMIRERLLEQKCCERRCSLQVLRSLCCFQ</sequence>
<dbReference type="AlphaFoldDB" id="A0A0B1TF26"/>
<dbReference type="InterPro" id="IPR022353">
    <property type="entry name" value="Insulin_CS"/>
</dbReference>
<dbReference type="EMBL" id="KN550234">
    <property type="protein sequence ID" value="KHJ94686.1"/>
    <property type="molecule type" value="Genomic_DNA"/>
</dbReference>
<comment type="similarity">
    <text evidence="1">Belongs to the insulin family.</text>
</comment>
<feature type="signal peptide" evidence="3">
    <location>
        <begin position="1"/>
        <end position="19"/>
    </location>
</feature>
<evidence type="ECO:0000256" key="3">
    <source>
        <dbReference type="SAM" id="SignalP"/>
    </source>
</evidence>
<dbReference type="InterPro" id="IPR036438">
    <property type="entry name" value="Insulin-like_sf"/>
</dbReference>
<gene>
    <name evidence="4" type="ORF">OESDEN_05379</name>
</gene>
<evidence type="ECO:0000256" key="1">
    <source>
        <dbReference type="ARBA" id="ARBA00009034"/>
    </source>
</evidence>
<proteinExistence type="inferred from homology"/>
<reference evidence="4 5" key="1">
    <citation type="submission" date="2014-03" db="EMBL/GenBank/DDBJ databases">
        <title>Draft genome of the hookworm Oesophagostomum dentatum.</title>
        <authorList>
            <person name="Mitreva M."/>
        </authorList>
    </citation>
    <scope>NUCLEOTIDE SEQUENCE [LARGE SCALE GENOMIC DNA]</scope>
    <source>
        <strain evidence="4 5">OD-Hann</strain>
    </source>
</reference>
<dbReference type="SUPFAM" id="SSF56994">
    <property type="entry name" value="Insulin-like"/>
    <property type="match status" value="1"/>
</dbReference>
<accession>A0A0B1TF26</accession>
<dbReference type="PROSITE" id="PS00262">
    <property type="entry name" value="INSULIN"/>
    <property type="match status" value="1"/>
</dbReference>
<name>A0A0B1TF26_OESDE</name>
<dbReference type="Proteomes" id="UP000053660">
    <property type="component" value="Unassembled WGS sequence"/>
</dbReference>
<dbReference type="OrthoDB" id="5853913at2759"/>
<evidence type="ECO:0000313" key="4">
    <source>
        <dbReference type="EMBL" id="KHJ94686.1"/>
    </source>
</evidence>
<keyword evidence="5" id="KW-1185">Reference proteome</keyword>